<organism evidence="2 3">
    <name type="scientific">Psychrobacter saeujeotis</name>
    <dbReference type="NCBI Taxonomy" id="3143436"/>
    <lineage>
        <taxon>Bacteria</taxon>
        <taxon>Pseudomonadati</taxon>
        <taxon>Pseudomonadota</taxon>
        <taxon>Gammaproteobacteria</taxon>
        <taxon>Moraxellales</taxon>
        <taxon>Moraxellaceae</taxon>
        <taxon>Psychrobacter</taxon>
    </lineage>
</organism>
<feature type="non-terminal residue" evidence="2">
    <location>
        <position position="1"/>
    </location>
</feature>
<gene>
    <name evidence="2" type="ORF">AAIR29_13830</name>
</gene>
<name>A0ABU9XBA5_9GAMM</name>
<sequence length="99" mass="11104">LYREARDILQPLANLEQRIGDDPAYAGIVRLMSPGSVGLKLYQQLLTLQQQYPHLVIDYRFAPNSDIERAVANHDIDLGFMTEISDDEGISCQSIAQEA</sequence>
<proteinExistence type="predicted"/>
<dbReference type="EMBL" id="JBDGHN010000069">
    <property type="protein sequence ID" value="MEN2752703.1"/>
    <property type="molecule type" value="Genomic_DNA"/>
</dbReference>
<keyword evidence="3" id="KW-1185">Reference proteome</keyword>
<dbReference type="SUPFAM" id="SSF53850">
    <property type="entry name" value="Periplasmic binding protein-like II"/>
    <property type="match status" value="1"/>
</dbReference>
<dbReference type="RefSeq" id="WP_345832748.1">
    <property type="nucleotide sequence ID" value="NZ_JBDGHN010000069.1"/>
</dbReference>
<accession>A0ABU9XBA5</accession>
<evidence type="ECO:0000259" key="1">
    <source>
        <dbReference type="Pfam" id="PF03466"/>
    </source>
</evidence>
<dbReference type="Gene3D" id="3.40.190.10">
    <property type="entry name" value="Periplasmic binding protein-like II"/>
    <property type="match status" value="1"/>
</dbReference>
<dbReference type="InterPro" id="IPR005119">
    <property type="entry name" value="LysR_subst-bd"/>
</dbReference>
<evidence type="ECO:0000313" key="2">
    <source>
        <dbReference type="EMBL" id="MEN2752703.1"/>
    </source>
</evidence>
<dbReference type="Pfam" id="PF03466">
    <property type="entry name" value="LysR_substrate"/>
    <property type="match status" value="1"/>
</dbReference>
<evidence type="ECO:0000313" key="3">
    <source>
        <dbReference type="Proteomes" id="UP001461960"/>
    </source>
</evidence>
<feature type="non-terminal residue" evidence="2">
    <location>
        <position position="99"/>
    </location>
</feature>
<protein>
    <submittedName>
        <fullName evidence="2">LysR substrate-binding domain-containing protein</fullName>
    </submittedName>
</protein>
<dbReference type="Proteomes" id="UP001461960">
    <property type="component" value="Unassembled WGS sequence"/>
</dbReference>
<feature type="domain" description="LysR substrate-binding" evidence="1">
    <location>
        <begin position="26"/>
        <end position="98"/>
    </location>
</feature>
<reference evidence="2 3" key="1">
    <citation type="submission" date="2024-05" db="EMBL/GenBank/DDBJ databases">
        <authorList>
            <person name="Kim H.-Y."/>
            <person name="Kim E."/>
            <person name="Cai Y."/>
            <person name="Yang S.-M."/>
            <person name="Lee W."/>
        </authorList>
    </citation>
    <scope>NUCLEOTIDE SEQUENCE [LARGE SCALE GENOMIC DNA]</scope>
    <source>
        <strain evidence="2 3">FBL11</strain>
    </source>
</reference>
<comment type="caution">
    <text evidence="2">The sequence shown here is derived from an EMBL/GenBank/DDBJ whole genome shotgun (WGS) entry which is preliminary data.</text>
</comment>